<proteinExistence type="predicted"/>
<protein>
    <submittedName>
        <fullName evidence="2">Uncharacterized protein</fullName>
    </submittedName>
</protein>
<dbReference type="AlphaFoldDB" id="A0A3M8W2V5"/>
<gene>
    <name evidence="2" type="ORF">EEJ42_19455</name>
</gene>
<accession>A0A3M8W2V5</accession>
<feature type="compositionally biased region" description="Pro residues" evidence="1">
    <location>
        <begin position="134"/>
        <end position="149"/>
    </location>
</feature>
<dbReference type="EMBL" id="RIBZ01000247">
    <property type="protein sequence ID" value="RNG22815.1"/>
    <property type="molecule type" value="Genomic_DNA"/>
</dbReference>
<sequence length="279" mass="30979">MQPTPATGGRHRDGSPRHRSLRVAPYSPSRLLRAGQGARCRHCGHRLEWFHTSNGQPIALHPAEIPATTVPESCRWHLSCGTAYPSGDGSAWCRIPHTLLCPHHTAPAPLSAPLQAARRQLAVRTRRLQAHTFTPPPSPPATKPRPQPCRPARPVVQILYTCYLAAHPIEELRCVAQTRHRHRCPSPILATTPGTWTLLPTGPTHGQLALPQQLMAVYNLSHLPCAEQMRWRTQRCPAHTAAPGAADVTLPGWEVFDPLLHHRHIHSRLPNAARQHHPR</sequence>
<name>A0A3M8W2V5_9ACTN</name>
<feature type="region of interest" description="Disordered" evidence="1">
    <location>
        <begin position="130"/>
        <end position="149"/>
    </location>
</feature>
<dbReference type="RefSeq" id="WP_123101250.1">
    <property type="nucleotide sequence ID" value="NZ_RIBZ01000247.1"/>
</dbReference>
<dbReference type="Pfam" id="PF19561">
    <property type="entry name" value="DUF6083"/>
    <property type="match status" value="1"/>
</dbReference>
<dbReference type="InterPro" id="IPR045729">
    <property type="entry name" value="DUF6083"/>
</dbReference>
<keyword evidence="3" id="KW-1185">Reference proteome</keyword>
<evidence type="ECO:0000256" key="1">
    <source>
        <dbReference type="SAM" id="MobiDB-lite"/>
    </source>
</evidence>
<dbReference type="Proteomes" id="UP000275401">
    <property type="component" value="Unassembled WGS sequence"/>
</dbReference>
<evidence type="ECO:0000313" key="3">
    <source>
        <dbReference type="Proteomes" id="UP000275401"/>
    </source>
</evidence>
<organism evidence="2 3">
    <name type="scientific">Streptomyces botrytidirepellens</name>
    <dbReference type="NCBI Taxonomy" id="2486417"/>
    <lineage>
        <taxon>Bacteria</taxon>
        <taxon>Bacillati</taxon>
        <taxon>Actinomycetota</taxon>
        <taxon>Actinomycetes</taxon>
        <taxon>Kitasatosporales</taxon>
        <taxon>Streptomycetaceae</taxon>
        <taxon>Streptomyces</taxon>
    </lineage>
</organism>
<evidence type="ECO:0000313" key="2">
    <source>
        <dbReference type="EMBL" id="RNG22815.1"/>
    </source>
</evidence>
<reference evidence="2 3" key="1">
    <citation type="submission" date="2018-11" db="EMBL/GenBank/DDBJ databases">
        <title>The Potential of Streptomyces as Biocontrol Agents against the Tomato grey mould, Botrytis cinerea (Gray mold) Frontiers in Microbiology.</title>
        <authorList>
            <person name="Li D."/>
        </authorList>
    </citation>
    <scope>NUCLEOTIDE SEQUENCE [LARGE SCALE GENOMIC DNA]</scope>
    <source>
        <strain evidence="2 3">NEAU-LD23</strain>
    </source>
</reference>
<feature type="region of interest" description="Disordered" evidence="1">
    <location>
        <begin position="1"/>
        <end position="27"/>
    </location>
</feature>
<comment type="caution">
    <text evidence="2">The sequence shown here is derived from an EMBL/GenBank/DDBJ whole genome shotgun (WGS) entry which is preliminary data.</text>
</comment>